<dbReference type="AlphaFoldDB" id="W4JMS3"/>
<dbReference type="GeneID" id="20672479"/>
<dbReference type="KEGG" id="hir:HETIRDRAFT_391444"/>
<gene>
    <name evidence="4" type="ORF">HETIRDRAFT_391444</name>
</gene>
<evidence type="ECO:0000313" key="5">
    <source>
        <dbReference type="Proteomes" id="UP000030671"/>
    </source>
</evidence>
<dbReference type="PANTHER" id="PTHR48070:SF6">
    <property type="entry name" value="ESTERASE OVCA2"/>
    <property type="match status" value="1"/>
</dbReference>
<dbReference type="Pfam" id="PF03959">
    <property type="entry name" value="FSH1"/>
    <property type="match status" value="1"/>
</dbReference>
<dbReference type="PANTHER" id="PTHR48070">
    <property type="entry name" value="ESTERASE OVCA2"/>
    <property type="match status" value="1"/>
</dbReference>
<reference evidence="4 5" key="1">
    <citation type="journal article" date="2012" name="New Phytol.">
        <title>Insight into trade-off between wood decay and parasitism from the genome of a fungal forest pathogen.</title>
        <authorList>
            <person name="Olson A."/>
            <person name="Aerts A."/>
            <person name="Asiegbu F."/>
            <person name="Belbahri L."/>
            <person name="Bouzid O."/>
            <person name="Broberg A."/>
            <person name="Canback B."/>
            <person name="Coutinho P.M."/>
            <person name="Cullen D."/>
            <person name="Dalman K."/>
            <person name="Deflorio G."/>
            <person name="van Diepen L.T."/>
            <person name="Dunand C."/>
            <person name="Duplessis S."/>
            <person name="Durling M."/>
            <person name="Gonthier P."/>
            <person name="Grimwood J."/>
            <person name="Fossdal C.G."/>
            <person name="Hansson D."/>
            <person name="Henrissat B."/>
            <person name="Hietala A."/>
            <person name="Himmelstrand K."/>
            <person name="Hoffmeister D."/>
            <person name="Hogberg N."/>
            <person name="James T.Y."/>
            <person name="Karlsson M."/>
            <person name="Kohler A."/>
            <person name="Kues U."/>
            <person name="Lee Y.H."/>
            <person name="Lin Y.C."/>
            <person name="Lind M."/>
            <person name="Lindquist E."/>
            <person name="Lombard V."/>
            <person name="Lucas S."/>
            <person name="Lunden K."/>
            <person name="Morin E."/>
            <person name="Murat C."/>
            <person name="Park J."/>
            <person name="Raffaello T."/>
            <person name="Rouze P."/>
            <person name="Salamov A."/>
            <person name="Schmutz J."/>
            <person name="Solheim H."/>
            <person name="Stahlberg J."/>
            <person name="Velez H."/>
            <person name="de Vries R.P."/>
            <person name="Wiebenga A."/>
            <person name="Woodward S."/>
            <person name="Yakovlev I."/>
            <person name="Garbelotto M."/>
            <person name="Martin F."/>
            <person name="Grigoriev I.V."/>
            <person name="Stenlid J."/>
        </authorList>
    </citation>
    <scope>NUCLEOTIDE SEQUENCE [LARGE SCALE GENOMIC DNA]</scope>
    <source>
        <strain evidence="4 5">TC 32-1</strain>
    </source>
</reference>
<dbReference type="EMBL" id="KI925467">
    <property type="protein sequence ID" value="ETW74769.1"/>
    <property type="molecule type" value="Genomic_DNA"/>
</dbReference>
<feature type="region of interest" description="Disordered" evidence="2">
    <location>
        <begin position="69"/>
        <end position="95"/>
    </location>
</feature>
<evidence type="ECO:0000256" key="1">
    <source>
        <dbReference type="ARBA" id="ARBA00022801"/>
    </source>
</evidence>
<dbReference type="InterPro" id="IPR050593">
    <property type="entry name" value="LovG"/>
</dbReference>
<evidence type="ECO:0000256" key="2">
    <source>
        <dbReference type="SAM" id="MobiDB-lite"/>
    </source>
</evidence>
<dbReference type="FunCoup" id="W4JMS3">
    <property type="interactions" value="240"/>
</dbReference>
<sequence>MSPLKILMLHGYTQNASIFGKRLAALRKSCGKDIELVFVDAPNVLHPVDIANTFASSSDSDQSNSLAAFGAAEASTSTDDPSLTPRAWWKTDPTRTQTTGMEDSIAYLRDLLRDQQFDGIFGFSQGAVMAVLLSALLERPDTHPTFLINGKAPHPPFKFCVAVSGFKPPGSLSEALFITPLETQTLLVTGKNDILVTEERSRTLEEITKNKRVEVHDGGHFVPSKASWRNFFRAYFKDPLGDLTSPGITTASEPPSGIATPTTETNTLAPPL</sequence>
<proteinExistence type="predicted"/>
<dbReference type="STRING" id="747525.W4JMS3"/>
<dbReference type="GO" id="GO:0005737">
    <property type="term" value="C:cytoplasm"/>
    <property type="evidence" value="ECO:0007669"/>
    <property type="project" value="TreeGrafter"/>
</dbReference>
<dbReference type="RefSeq" id="XP_009553253.1">
    <property type="nucleotide sequence ID" value="XM_009554958.1"/>
</dbReference>
<evidence type="ECO:0000313" key="4">
    <source>
        <dbReference type="EMBL" id="ETW74769.1"/>
    </source>
</evidence>
<keyword evidence="5" id="KW-1185">Reference proteome</keyword>
<dbReference type="GO" id="GO:0005634">
    <property type="term" value="C:nucleus"/>
    <property type="evidence" value="ECO:0007669"/>
    <property type="project" value="TreeGrafter"/>
</dbReference>
<keyword evidence="1" id="KW-0378">Hydrolase</keyword>
<dbReference type="InterPro" id="IPR005645">
    <property type="entry name" value="FSH-like_dom"/>
</dbReference>
<protein>
    <recommendedName>
        <fullName evidence="3">Serine hydrolase domain-containing protein</fullName>
    </recommendedName>
</protein>
<dbReference type="OrthoDB" id="2094269at2759"/>
<dbReference type="InParanoid" id="W4JMS3"/>
<organism evidence="4 5">
    <name type="scientific">Heterobasidion irregulare (strain TC 32-1)</name>
    <dbReference type="NCBI Taxonomy" id="747525"/>
    <lineage>
        <taxon>Eukaryota</taxon>
        <taxon>Fungi</taxon>
        <taxon>Dikarya</taxon>
        <taxon>Basidiomycota</taxon>
        <taxon>Agaricomycotina</taxon>
        <taxon>Agaricomycetes</taxon>
        <taxon>Russulales</taxon>
        <taxon>Bondarzewiaceae</taxon>
        <taxon>Heterobasidion</taxon>
        <taxon>Heterobasidion annosum species complex</taxon>
    </lineage>
</organism>
<evidence type="ECO:0000259" key="3">
    <source>
        <dbReference type="Pfam" id="PF03959"/>
    </source>
</evidence>
<dbReference type="eggNOG" id="KOG2551">
    <property type="taxonomic scope" value="Eukaryota"/>
</dbReference>
<dbReference type="Gene3D" id="3.40.50.1820">
    <property type="entry name" value="alpha/beta hydrolase"/>
    <property type="match status" value="1"/>
</dbReference>
<accession>W4JMS3</accession>
<feature type="domain" description="Serine hydrolase" evidence="3">
    <location>
        <begin position="3"/>
        <end position="230"/>
    </location>
</feature>
<feature type="region of interest" description="Disordered" evidence="2">
    <location>
        <begin position="247"/>
        <end position="272"/>
    </location>
</feature>
<dbReference type="GO" id="GO:0016787">
    <property type="term" value="F:hydrolase activity"/>
    <property type="evidence" value="ECO:0007669"/>
    <property type="project" value="UniProtKB-KW"/>
</dbReference>
<dbReference type="HOGENOM" id="CLU_051938_2_1_1"/>
<name>W4JMS3_HETIT</name>
<dbReference type="SUPFAM" id="SSF53474">
    <property type="entry name" value="alpha/beta-Hydrolases"/>
    <property type="match status" value="1"/>
</dbReference>
<dbReference type="InterPro" id="IPR029058">
    <property type="entry name" value="AB_hydrolase_fold"/>
</dbReference>
<dbReference type="Proteomes" id="UP000030671">
    <property type="component" value="Unassembled WGS sequence"/>
</dbReference>